<organism evidence="3 4">
    <name type="scientific">Phytohabitans suffuscus</name>
    <dbReference type="NCBI Taxonomy" id="624315"/>
    <lineage>
        <taxon>Bacteria</taxon>
        <taxon>Bacillati</taxon>
        <taxon>Actinomycetota</taxon>
        <taxon>Actinomycetes</taxon>
        <taxon>Micromonosporales</taxon>
        <taxon>Micromonosporaceae</taxon>
    </lineage>
</organism>
<dbReference type="Pfam" id="PF13561">
    <property type="entry name" value="adh_short_C2"/>
    <property type="match status" value="1"/>
</dbReference>
<dbReference type="PANTHER" id="PTHR43296">
    <property type="entry name" value="PEROXISOMAL 2,4-DIENOYL-COA REDUCTASE"/>
    <property type="match status" value="1"/>
</dbReference>
<dbReference type="PRINTS" id="PR00081">
    <property type="entry name" value="GDHRDH"/>
</dbReference>
<evidence type="ECO:0000256" key="2">
    <source>
        <dbReference type="ARBA" id="ARBA00023002"/>
    </source>
</evidence>
<accession>A0A6F8Z0Z1</accession>
<evidence type="ECO:0008006" key="5">
    <source>
        <dbReference type="Google" id="ProtNLM"/>
    </source>
</evidence>
<reference evidence="3 4" key="2">
    <citation type="submission" date="2020-03" db="EMBL/GenBank/DDBJ databases">
        <authorList>
            <person name="Ichikawa N."/>
            <person name="Kimura A."/>
            <person name="Kitahashi Y."/>
            <person name="Uohara A."/>
        </authorList>
    </citation>
    <scope>NUCLEOTIDE SEQUENCE [LARGE SCALE GENOMIC DNA]</scope>
    <source>
        <strain evidence="3 4">NBRC 105367</strain>
    </source>
</reference>
<dbReference type="AlphaFoldDB" id="A0A6F8Z0Z1"/>
<dbReference type="InterPro" id="IPR045017">
    <property type="entry name" value="DECR2-like"/>
</dbReference>
<dbReference type="GO" id="GO:0009062">
    <property type="term" value="P:fatty acid catabolic process"/>
    <property type="evidence" value="ECO:0007669"/>
    <property type="project" value="InterPro"/>
</dbReference>
<sequence length="110" mass="11367">MVLHGRDEGALAGVRGRIAEFGGEAITQDVAAEVGPYGIRANCLAPETILTGRNAREIPPDIQRVLVGVHPLRRLGTPDDVAGAALFLASEESSWITGVILDVAGGAVLA</sequence>
<dbReference type="Proteomes" id="UP000503011">
    <property type="component" value="Chromosome"/>
</dbReference>
<gene>
    <name evidence="3" type="ORF">Psuf_093070</name>
</gene>
<keyword evidence="2" id="KW-0560">Oxidoreductase</keyword>
<dbReference type="InterPro" id="IPR002347">
    <property type="entry name" value="SDR_fam"/>
</dbReference>
<proteinExistence type="predicted"/>
<evidence type="ECO:0000313" key="3">
    <source>
        <dbReference type="EMBL" id="BCB91994.1"/>
    </source>
</evidence>
<dbReference type="GO" id="GO:0008670">
    <property type="term" value="F:2,4-dienoyl-CoA reductase (NADPH) activity"/>
    <property type="evidence" value="ECO:0007669"/>
    <property type="project" value="InterPro"/>
</dbReference>
<dbReference type="EMBL" id="AP022871">
    <property type="protein sequence ID" value="BCB91994.1"/>
    <property type="molecule type" value="Genomic_DNA"/>
</dbReference>
<reference evidence="3 4" key="1">
    <citation type="submission" date="2020-03" db="EMBL/GenBank/DDBJ databases">
        <title>Whole genome shotgun sequence of Phytohabitans suffuscus NBRC 105367.</title>
        <authorList>
            <person name="Komaki H."/>
            <person name="Tamura T."/>
        </authorList>
    </citation>
    <scope>NUCLEOTIDE SEQUENCE [LARGE SCALE GENOMIC DNA]</scope>
    <source>
        <strain evidence="3 4">NBRC 105367</strain>
    </source>
</reference>
<dbReference type="PANTHER" id="PTHR43296:SF2">
    <property type="entry name" value="PEROXISOMAL 2,4-DIENOYL-COA REDUCTASE [(3E)-ENOYL-COA-PRODUCING]"/>
    <property type="match status" value="1"/>
</dbReference>
<dbReference type="CDD" id="cd05233">
    <property type="entry name" value="SDR_c"/>
    <property type="match status" value="1"/>
</dbReference>
<keyword evidence="4" id="KW-1185">Reference proteome</keyword>
<dbReference type="InterPro" id="IPR036291">
    <property type="entry name" value="NAD(P)-bd_dom_sf"/>
</dbReference>
<dbReference type="KEGG" id="psuu:Psuf_093070"/>
<dbReference type="Gene3D" id="3.40.50.720">
    <property type="entry name" value="NAD(P)-binding Rossmann-like Domain"/>
    <property type="match status" value="1"/>
</dbReference>
<keyword evidence="1" id="KW-0521">NADP</keyword>
<protein>
    <recommendedName>
        <fullName evidence="5">SDR family oxidoreductase</fullName>
    </recommendedName>
</protein>
<evidence type="ECO:0000313" key="4">
    <source>
        <dbReference type="Proteomes" id="UP000503011"/>
    </source>
</evidence>
<evidence type="ECO:0000256" key="1">
    <source>
        <dbReference type="ARBA" id="ARBA00022857"/>
    </source>
</evidence>
<dbReference type="SUPFAM" id="SSF51735">
    <property type="entry name" value="NAD(P)-binding Rossmann-fold domains"/>
    <property type="match status" value="1"/>
</dbReference>
<name>A0A6F8Z0Z1_9ACTN</name>